<feature type="signal peptide" evidence="1">
    <location>
        <begin position="1"/>
        <end position="25"/>
    </location>
</feature>
<keyword evidence="1" id="KW-0732">Signal</keyword>
<evidence type="ECO:0000313" key="3">
    <source>
        <dbReference type="EMBL" id="KAE8712793.1"/>
    </source>
</evidence>
<accession>A0A6A3B8V9</accession>
<feature type="domain" description="RNase H type-1" evidence="2">
    <location>
        <begin position="38"/>
        <end position="159"/>
    </location>
</feature>
<proteinExistence type="predicted"/>
<dbReference type="InterPro" id="IPR036397">
    <property type="entry name" value="RNaseH_sf"/>
</dbReference>
<feature type="chain" id="PRO_5025383985" description="RNase H type-1 domain-containing protein" evidence="1">
    <location>
        <begin position="26"/>
        <end position="188"/>
    </location>
</feature>
<dbReference type="PANTHER" id="PTHR47723:SF19">
    <property type="entry name" value="POLYNUCLEOTIDYL TRANSFERASE, RIBONUCLEASE H-LIKE SUPERFAMILY PROTEIN"/>
    <property type="match status" value="1"/>
</dbReference>
<dbReference type="CDD" id="cd06222">
    <property type="entry name" value="RNase_H_like"/>
    <property type="match status" value="1"/>
</dbReference>
<dbReference type="InterPro" id="IPR053151">
    <property type="entry name" value="RNase_H-like"/>
</dbReference>
<gene>
    <name evidence="3" type="ORF">F3Y22_tig00110226pilonHSYRG00086</name>
</gene>
<dbReference type="InterPro" id="IPR002156">
    <property type="entry name" value="RNaseH_domain"/>
</dbReference>
<reference evidence="3" key="1">
    <citation type="submission" date="2019-09" db="EMBL/GenBank/DDBJ databases">
        <title>Draft genome information of white flower Hibiscus syriacus.</title>
        <authorList>
            <person name="Kim Y.-M."/>
        </authorList>
    </citation>
    <scope>NUCLEOTIDE SEQUENCE [LARGE SCALE GENOMIC DNA]</scope>
    <source>
        <strain evidence="3">YM2019G1</strain>
    </source>
</reference>
<dbReference type="Gene3D" id="3.30.420.10">
    <property type="entry name" value="Ribonuclease H-like superfamily/Ribonuclease H"/>
    <property type="match status" value="1"/>
</dbReference>
<keyword evidence="4" id="KW-1185">Reference proteome</keyword>
<dbReference type="AlphaFoldDB" id="A0A6A3B8V9"/>
<dbReference type="SUPFAM" id="SSF53098">
    <property type="entry name" value="Ribonuclease H-like"/>
    <property type="match status" value="1"/>
</dbReference>
<evidence type="ECO:0000259" key="2">
    <source>
        <dbReference type="Pfam" id="PF13456"/>
    </source>
</evidence>
<sequence>MKVRICNNFICWLCPTCLTTLLAAAQDRVNRPGVIKINIDGSCPGSPPIPALGVIVRDTNGLVLFGFGRPVPFSNDTAIVEAHSLVAGIRCASVLPNGDIIMESDLRNLVAQLLSQYNDLSMVSFHLVAARELLASHPHIKVCYVRPSADQVVHSLAHWGSSTQHDLYFDSDCPSFLTDFVLNDAIKA</sequence>
<dbReference type="InterPro" id="IPR012337">
    <property type="entry name" value="RNaseH-like_sf"/>
</dbReference>
<name>A0A6A3B8V9_HIBSY</name>
<dbReference type="GO" id="GO:0003676">
    <property type="term" value="F:nucleic acid binding"/>
    <property type="evidence" value="ECO:0007669"/>
    <property type="project" value="InterPro"/>
</dbReference>
<dbReference type="EMBL" id="VEPZ02000886">
    <property type="protein sequence ID" value="KAE8712793.1"/>
    <property type="molecule type" value="Genomic_DNA"/>
</dbReference>
<dbReference type="PANTHER" id="PTHR47723">
    <property type="entry name" value="OS05G0353850 PROTEIN"/>
    <property type="match status" value="1"/>
</dbReference>
<dbReference type="Proteomes" id="UP000436088">
    <property type="component" value="Unassembled WGS sequence"/>
</dbReference>
<protein>
    <recommendedName>
        <fullName evidence="2">RNase H type-1 domain-containing protein</fullName>
    </recommendedName>
</protein>
<comment type="caution">
    <text evidence="3">The sequence shown here is derived from an EMBL/GenBank/DDBJ whole genome shotgun (WGS) entry which is preliminary data.</text>
</comment>
<organism evidence="3 4">
    <name type="scientific">Hibiscus syriacus</name>
    <name type="common">Rose of Sharon</name>
    <dbReference type="NCBI Taxonomy" id="106335"/>
    <lineage>
        <taxon>Eukaryota</taxon>
        <taxon>Viridiplantae</taxon>
        <taxon>Streptophyta</taxon>
        <taxon>Embryophyta</taxon>
        <taxon>Tracheophyta</taxon>
        <taxon>Spermatophyta</taxon>
        <taxon>Magnoliopsida</taxon>
        <taxon>eudicotyledons</taxon>
        <taxon>Gunneridae</taxon>
        <taxon>Pentapetalae</taxon>
        <taxon>rosids</taxon>
        <taxon>malvids</taxon>
        <taxon>Malvales</taxon>
        <taxon>Malvaceae</taxon>
        <taxon>Malvoideae</taxon>
        <taxon>Hibiscus</taxon>
    </lineage>
</organism>
<dbReference type="GO" id="GO:0004523">
    <property type="term" value="F:RNA-DNA hybrid ribonuclease activity"/>
    <property type="evidence" value="ECO:0007669"/>
    <property type="project" value="InterPro"/>
</dbReference>
<dbReference type="Pfam" id="PF13456">
    <property type="entry name" value="RVT_3"/>
    <property type="match status" value="1"/>
</dbReference>
<evidence type="ECO:0000256" key="1">
    <source>
        <dbReference type="SAM" id="SignalP"/>
    </source>
</evidence>
<dbReference type="InterPro" id="IPR044730">
    <property type="entry name" value="RNase_H-like_dom_plant"/>
</dbReference>
<evidence type="ECO:0000313" key="4">
    <source>
        <dbReference type="Proteomes" id="UP000436088"/>
    </source>
</evidence>